<evidence type="ECO:0000313" key="1">
    <source>
        <dbReference type="EMBL" id="MDR6969313.1"/>
    </source>
</evidence>
<organism evidence="1 2">
    <name type="scientific">Flavobacterium arsenatis</name>
    <dbReference type="NCBI Taxonomy" id="1484332"/>
    <lineage>
        <taxon>Bacteria</taxon>
        <taxon>Pseudomonadati</taxon>
        <taxon>Bacteroidota</taxon>
        <taxon>Flavobacteriia</taxon>
        <taxon>Flavobacteriales</taxon>
        <taxon>Flavobacteriaceae</taxon>
        <taxon>Flavobacterium</taxon>
    </lineage>
</organism>
<comment type="caution">
    <text evidence="1">The sequence shown here is derived from an EMBL/GenBank/DDBJ whole genome shotgun (WGS) entry which is preliminary data.</text>
</comment>
<evidence type="ECO:0000313" key="2">
    <source>
        <dbReference type="Proteomes" id="UP001255185"/>
    </source>
</evidence>
<protein>
    <submittedName>
        <fullName evidence="1">Uncharacterized protein</fullName>
    </submittedName>
</protein>
<name>A0ABU1TTV5_9FLAO</name>
<reference evidence="1 2" key="1">
    <citation type="submission" date="2023-07" db="EMBL/GenBank/DDBJ databases">
        <title>Sorghum-associated microbial communities from plants grown in Nebraska, USA.</title>
        <authorList>
            <person name="Schachtman D."/>
        </authorList>
    </citation>
    <scope>NUCLEOTIDE SEQUENCE [LARGE SCALE GENOMIC DNA]</scope>
    <source>
        <strain evidence="1 2">3773</strain>
    </source>
</reference>
<gene>
    <name evidence="1" type="ORF">J2X31_003343</name>
</gene>
<keyword evidence="2" id="KW-1185">Reference proteome</keyword>
<dbReference type="RefSeq" id="WP_310028227.1">
    <property type="nucleotide sequence ID" value="NZ_JAVDVI010000018.1"/>
</dbReference>
<dbReference type="Proteomes" id="UP001255185">
    <property type="component" value="Unassembled WGS sequence"/>
</dbReference>
<dbReference type="EMBL" id="JAVDVI010000018">
    <property type="protein sequence ID" value="MDR6969313.1"/>
    <property type="molecule type" value="Genomic_DNA"/>
</dbReference>
<proteinExistence type="predicted"/>
<sequence>MKHCTVIYFLLLLFNLTFGQESKNILYCNDLRDTIFKVEEVKERDLFYNLISIENIDGEFVFRSWEGNSCVEIIQNNNSITGKIHFATQKYSKNKKNKTVFTKSYEFSKETADTLLKKIKSYTIIRRPHQSGMIPVVHTFIIKQDSEKEIYTTDNPKLQTLIFNIIPMKSFLDMFENDIPFKKYVDWNFRKENKYYITKYKKLNRSR</sequence>
<accession>A0ABU1TTV5</accession>